<proteinExistence type="predicted"/>
<dbReference type="STRING" id="914234.M2Q9H1"/>
<feature type="compositionally biased region" description="Polar residues" evidence="1">
    <location>
        <begin position="59"/>
        <end position="73"/>
    </location>
</feature>
<dbReference type="OrthoDB" id="1431247at2759"/>
<dbReference type="SUPFAM" id="SSF49764">
    <property type="entry name" value="HSP20-like chaperones"/>
    <property type="match status" value="1"/>
</dbReference>
<dbReference type="Pfam" id="PF00011">
    <property type="entry name" value="HSP20"/>
    <property type="match status" value="1"/>
</dbReference>
<dbReference type="CDD" id="cd06464">
    <property type="entry name" value="ACD_sHsps-like"/>
    <property type="match status" value="1"/>
</dbReference>
<dbReference type="HOGENOM" id="CLU_083694_0_0_1"/>
<evidence type="ECO:0000313" key="3">
    <source>
        <dbReference type="EMBL" id="EMD33498.1"/>
    </source>
</evidence>
<sequence length="253" mass="27675">MPAHSMTRSPAKKVAAVRQSLSAFDALFDAAFSPRTAPDSSPTLTPADLVRPMAPVPPSTTLGSPLQTSVTSQPEGVVVDPVWDEIRQTKEKHLAALPSKVKSLEGVASPVAVQPGAGAQLGKGRSSVDYKESLDGRTVTATFEIPGVKKQDMHVSFRSKCVIVSWRMMHTDEKKEGGALVRRYVEKNYSHTIPLPEGTKFEEIHASRDGRQLILTYPNSRCIRIGSHPAPRSFPERRNTILAERELASQEKQ</sequence>
<protein>
    <recommendedName>
        <fullName evidence="2">SHSP domain-containing protein</fullName>
    </recommendedName>
</protein>
<dbReference type="AlphaFoldDB" id="M2Q9H1"/>
<evidence type="ECO:0000313" key="4">
    <source>
        <dbReference type="Proteomes" id="UP000016930"/>
    </source>
</evidence>
<reference evidence="3 4" key="1">
    <citation type="journal article" date="2012" name="Proc. Natl. Acad. Sci. U.S.A.">
        <title>Comparative genomics of Ceriporiopsis subvermispora and Phanerochaete chrysosporium provide insight into selective ligninolysis.</title>
        <authorList>
            <person name="Fernandez-Fueyo E."/>
            <person name="Ruiz-Duenas F.J."/>
            <person name="Ferreira P."/>
            <person name="Floudas D."/>
            <person name="Hibbett D.S."/>
            <person name="Canessa P."/>
            <person name="Larrondo L.F."/>
            <person name="James T.Y."/>
            <person name="Seelenfreund D."/>
            <person name="Lobos S."/>
            <person name="Polanco R."/>
            <person name="Tello M."/>
            <person name="Honda Y."/>
            <person name="Watanabe T."/>
            <person name="Watanabe T."/>
            <person name="Ryu J.S."/>
            <person name="Kubicek C.P."/>
            <person name="Schmoll M."/>
            <person name="Gaskell J."/>
            <person name="Hammel K.E."/>
            <person name="St John F.J."/>
            <person name="Vanden Wymelenberg A."/>
            <person name="Sabat G."/>
            <person name="Splinter BonDurant S."/>
            <person name="Syed K."/>
            <person name="Yadav J.S."/>
            <person name="Doddapaneni H."/>
            <person name="Subramanian V."/>
            <person name="Lavin J.L."/>
            <person name="Oguiza J.A."/>
            <person name="Perez G."/>
            <person name="Pisabarro A.G."/>
            <person name="Ramirez L."/>
            <person name="Santoyo F."/>
            <person name="Master E."/>
            <person name="Coutinho P.M."/>
            <person name="Henrissat B."/>
            <person name="Lombard V."/>
            <person name="Magnuson J.K."/>
            <person name="Kuees U."/>
            <person name="Hori C."/>
            <person name="Igarashi K."/>
            <person name="Samejima M."/>
            <person name="Held B.W."/>
            <person name="Barry K.W."/>
            <person name="LaButti K.M."/>
            <person name="Lapidus A."/>
            <person name="Lindquist E.A."/>
            <person name="Lucas S.M."/>
            <person name="Riley R."/>
            <person name="Salamov A.A."/>
            <person name="Hoffmeister D."/>
            <person name="Schwenk D."/>
            <person name="Hadar Y."/>
            <person name="Yarden O."/>
            <person name="de Vries R.P."/>
            <person name="Wiebenga A."/>
            <person name="Stenlid J."/>
            <person name="Eastwood D."/>
            <person name="Grigoriev I.V."/>
            <person name="Berka R.M."/>
            <person name="Blanchette R.A."/>
            <person name="Kersten P."/>
            <person name="Martinez A.T."/>
            <person name="Vicuna R."/>
            <person name="Cullen D."/>
        </authorList>
    </citation>
    <scope>NUCLEOTIDE SEQUENCE [LARGE SCALE GENOMIC DNA]</scope>
    <source>
        <strain evidence="3 4">B</strain>
    </source>
</reference>
<name>M2Q9H1_CERS8</name>
<dbReference type="Proteomes" id="UP000016930">
    <property type="component" value="Unassembled WGS sequence"/>
</dbReference>
<dbReference type="Gene3D" id="2.60.40.790">
    <property type="match status" value="1"/>
</dbReference>
<evidence type="ECO:0000259" key="2">
    <source>
        <dbReference type="Pfam" id="PF00011"/>
    </source>
</evidence>
<dbReference type="EMBL" id="KB445806">
    <property type="protein sequence ID" value="EMD33498.1"/>
    <property type="molecule type" value="Genomic_DNA"/>
</dbReference>
<accession>M2Q9H1</accession>
<keyword evidence="4" id="KW-1185">Reference proteome</keyword>
<gene>
    <name evidence="3" type="ORF">CERSUDRAFT_118075</name>
</gene>
<feature type="domain" description="SHSP" evidence="2">
    <location>
        <begin position="139"/>
        <end position="208"/>
    </location>
</feature>
<organism evidence="3 4">
    <name type="scientific">Ceriporiopsis subvermispora (strain B)</name>
    <name type="common">White-rot fungus</name>
    <name type="synonym">Gelatoporia subvermispora</name>
    <dbReference type="NCBI Taxonomy" id="914234"/>
    <lineage>
        <taxon>Eukaryota</taxon>
        <taxon>Fungi</taxon>
        <taxon>Dikarya</taxon>
        <taxon>Basidiomycota</taxon>
        <taxon>Agaricomycotina</taxon>
        <taxon>Agaricomycetes</taxon>
        <taxon>Polyporales</taxon>
        <taxon>Gelatoporiaceae</taxon>
        <taxon>Gelatoporia</taxon>
    </lineage>
</organism>
<dbReference type="InterPro" id="IPR008978">
    <property type="entry name" value="HSP20-like_chaperone"/>
</dbReference>
<feature type="region of interest" description="Disordered" evidence="1">
    <location>
        <begin position="35"/>
        <end position="73"/>
    </location>
</feature>
<evidence type="ECO:0000256" key="1">
    <source>
        <dbReference type="SAM" id="MobiDB-lite"/>
    </source>
</evidence>
<dbReference type="InterPro" id="IPR002068">
    <property type="entry name" value="A-crystallin/Hsp20_dom"/>
</dbReference>